<protein>
    <submittedName>
        <fullName evidence="1">Uncharacterized protein</fullName>
    </submittedName>
</protein>
<sequence length="125" mass="14054">MKGIKGFIMLVLAAFLAGSFNICFLHTEDALALGGKMDPESFDICPKTDGSTKDGETSQQNFLYCCFSHAQAKKEAPDSEKGCYEFTFLESEDEPPCISQIFYFKDSFDFFAYEDLSLLSVFKKE</sequence>
<evidence type="ECO:0000313" key="2">
    <source>
        <dbReference type="Proteomes" id="UP000177740"/>
    </source>
</evidence>
<dbReference type="Proteomes" id="UP000177740">
    <property type="component" value="Unassembled WGS sequence"/>
</dbReference>
<reference evidence="1 2" key="1">
    <citation type="journal article" date="2016" name="Nat. Commun.">
        <title>Thousands of microbial genomes shed light on interconnected biogeochemical processes in an aquifer system.</title>
        <authorList>
            <person name="Anantharaman K."/>
            <person name="Brown C.T."/>
            <person name="Hug L.A."/>
            <person name="Sharon I."/>
            <person name="Castelle C.J."/>
            <person name="Probst A.J."/>
            <person name="Thomas B.C."/>
            <person name="Singh A."/>
            <person name="Wilkins M.J."/>
            <person name="Karaoz U."/>
            <person name="Brodie E.L."/>
            <person name="Williams K.H."/>
            <person name="Hubbard S.S."/>
            <person name="Banfield J.F."/>
        </authorList>
    </citation>
    <scope>NUCLEOTIDE SEQUENCE [LARGE SCALE GENOMIC DNA]</scope>
</reference>
<evidence type="ECO:0000313" key="1">
    <source>
        <dbReference type="EMBL" id="OGZ27591.1"/>
    </source>
</evidence>
<dbReference type="AlphaFoldDB" id="A0A1G2EQE6"/>
<comment type="caution">
    <text evidence="1">The sequence shown here is derived from an EMBL/GenBank/DDBJ whole genome shotgun (WGS) entry which is preliminary data.</text>
</comment>
<dbReference type="STRING" id="1801677.A2365_01855"/>
<organism evidence="1 2">
    <name type="scientific">Candidatus Nealsonbacteria bacterium RIFOXYB1_FULL_40_15</name>
    <dbReference type="NCBI Taxonomy" id="1801677"/>
    <lineage>
        <taxon>Bacteria</taxon>
        <taxon>Candidatus Nealsoniibacteriota</taxon>
    </lineage>
</organism>
<dbReference type="EMBL" id="MHMM01000005">
    <property type="protein sequence ID" value="OGZ27591.1"/>
    <property type="molecule type" value="Genomic_DNA"/>
</dbReference>
<gene>
    <name evidence="1" type="ORF">A2365_01855</name>
</gene>
<proteinExistence type="predicted"/>
<name>A0A1G2EQE6_9BACT</name>
<accession>A0A1G2EQE6</accession>